<evidence type="ECO:0000313" key="9">
    <source>
        <dbReference type="EMBL" id="KYG76499.1"/>
    </source>
</evidence>
<dbReference type="GO" id="GO:0070006">
    <property type="term" value="F:metalloaminopeptidase activity"/>
    <property type="evidence" value="ECO:0007669"/>
    <property type="project" value="UniProtKB-UniRule"/>
</dbReference>
<dbReference type="OrthoDB" id="9802055at2"/>
<dbReference type="GO" id="GO:0006508">
    <property type="term" value="P:proteolysis"/>
    <property type="evidence" value="ECO:0007669"/>
    <property type="project" value="UniProtKB-KW"/>
</dbReference>
<evidence type="ECO:0000256" key="7">
    <source>
        <dbReference type="RuleBase" id="RU003653"/>
    </source>
</evidence>
<keyword evidence="2 6" id="KW-0031">Aminopeptidase</keyword>
<dbReference type="EMBL" id="LRDB01000023">
    <property type="protein sequence ID" value="KYG76499.1"/>
    <property type="molecule type" value="Genomic_DNA"/>
</dbReference>
<comment type="function">
    <text evidence="1 6">Removes the N-terminal methionine from nascent proteins. The N-terminal methionine is often cleaved when the second residue in the primary sequence is small and uncharged (Met-Ala-, Cys, Gly, Pro, Ser, Thr, or Val). Requires deformylation of the N(alpha)-formylated initiator methionine before it can be hydrolyzed.</text>
</comment>
<dbReference type="CDD" id="cd01086">
    <property type="entry name" value="MetAP1"/>
    <property type="match status" value="1"/>
</dbReference>
<dbReference type="InterPro" id="IPR036005">
    <property type="entry name" value="Creatinase/aminopeptidase-like"/>
</dbReference>
<dbReference type="RefSeq" id="WP_068415606.1">
    <property type="nucleotide sequence ID" value="NZ_LRDB01000023.1"/>
</dbReference>
<feature type="binding site" evidence="6">
    <location>
        <position position="232"/>
    </location>
    <ligand>
        <name>a divalent metal cation</name>
        <dbReference type="ChEBI" id="CHEBI:60240"/>
        <label>1</label>
    </ligand>
</feature>
<reference evidence="9 10" key="1">
    <citation type="submission" date="2016-01" db="EMBL/GenBank/DDBJ databases">
        <title>Genome sequencing of Roseivirga echinicomitans KMM 6058.</title>
        <authorList>
            <person name="Selvaratnam C."/>
            <person name="Thevarajoo S."/>
            <person name="Goh K.M."/>
            <person name="Ee R."/>
            <person name="Chan K.-G."/>
            <person name="Chong C.S."/>
        </authorList>
    </citation>
    <scope>NUCLEOTIDE SEQUENCE [LARGE SCALE GENOMIC DNA]</scope>
    <source>
        <strain evidence="9 10">KMM 6058</strain>
    </source>
</reference>
<evidence type="ECO:0000256" key="3">
    <source>
        <dbReference type="ARBA" id="ARBA00022670"/>
    </source>
</evidence>
<comment type="catalytic activity">
    <reaction evidence="6 7">
        <text>Release of N-terminal amino acids, preferentially methionine, from peptides and arylamides.</text>
        <dbReference type="EC" id="3.4.11.18"/>
    </reaction>
</comment>
<organism evidence="9 10">
    <name type="scientific">Roseivirga echinicomitans</name>
    <dbReference type="NCBI Taxonomy" id="296218"/>
    <lineage>
        <taxon>Bacteria</taxon>
        <taxon>Pseudomonadati</taxon>
        <taxon>Bacteroidota</taxon>
        <taxon>Cytophagia</taxon>
        <taxon>Cytophagales</taxon>
        <taxon>Roseivirgaceae</taxon>
        <taxon>Roseivirga</taxon>
    </lineage>
</organism>
<feature type="binding site" evidence="6">
    <location>
        <position position="175"/>
    </location>
    <ligand>
        <name>substrate</name>
    </ligand>
</feature>
<dbReference type="NCBIfam" id="TIGR00500">
    <property type="entry name" value="met_pdase_I"/>
    <property type="match status" value="1"/>
</dbReference>
<comment type="caution">
    <text evidence="9">The sequence shown here is derived from an EMBL/GenBank/DDBJ whole genome shotgun (WGS) entry which is preliminary data.</text>
</comment>
<dbReference type="PANTHER" id="PTHR43330:SF27">
    <property type="entry name" value="METHIONINE AMINOPEPTIDASE"/>
    <property type="match status" value="1"/>
</dbReference>
<feature type="binding site" evidence="6">
    <location>
        <position position="168"/>
    </location>
    <ligand>
        <name>a divalent metal cation</name>
        <dbReference type="ChEBI" id="CHEBI:60240"/>
        <label>2</label>
        <note>catalytic</note>
    </ligand>
</feature>
<evidence type="ECO:0000256" key="6">
    <source>
        <dbReference type="HAMAP-Rule" id="MF_01974"/>
    </source>
</evidence>
<gene>
    <name evidence="6" type="primary">map</name>
    <name evidence="9" type="ORF">AWN68_05555</name>
</gene>
<feature type="binding site" evidence="6">
    <location>
        <position position="201"/>
    </location>
    <ligand>
        <name>a divalent metal cation</name>
        <dbReference type="ChEBI" id="CHEBI:60240"/>
        <label>2</label>
        <note>catalytic</note>
    </ligand>
</feature>
<comment type="subunit">
    <text evidence="6">Monomer.</text>
</comment>
<evidence type="ECO:0000256" key="5">
    <source>
        <dbReference type="ARBA" id="ARBA00022801"/>
    </source>
</evidence>
<dbReference type="PRINTS" id="PR00599">
    <property type="entry name" value="MAPEPTIDASE"/>
</dbReference>
<evidence type="ECO:0000256" key="1">
    <source>
        <dbReference type="ARBA" id="ARBA00002521"/>
    </source>
</evidence>
<feature type="binding site" evidence="6">
    <location>
        <position position="77"/>
    </location>
    <ligand>
        <name>substrate</name>
    </ligand>
</feature>
<comment type="similarity">
    <text evidence="6">Belongs to the peptidase M24A family. Methionine aminopeptidase type 1 subfamily.</text>
</comment>
<evidence type="ECO:0000313" key="10">
    <source>
        <dbReference type="Proteomes" id="UP000075615"/>
    </source>
</evidence>
<feature type="binding site" evidence="6">
    <location>
        <position position="94"/>
    </location>
    <ligand>
        <name>a divalent metal cation</name>
        <dbReference type="ChEBI" id="CHEBI:60240"/>
        <label>1</label>
    </ligand>
</feature>
<evidence type="ECO:0000256" key="4">
    <source>
        <dbReference type="ARBA" id="ARBA00022723"/>
    </source>
</evidence>
<protein>
    <recommendedName>
        <fullName evidence="6 7">Methionine aminopeptidase</fullName>
        <shortName evidence="6">MAP</shortName>
        <shortName evidence="6">MetAP</shortName>
        <ecNumber evidence="6 7">3.4.11.18</ecNumber>
    </recommendedName>
    <alternativeName>
        <fullName evidence="6">Peptidase M</fullName>
    </alternativeName>
</protein>
<feature type="domain" description="Peptidase M24" evidence="8">
    <location>
        <begin position="12"/>
        <end position="237"/>
    </location>
</feature>
<dbReference type="EC" id="3.4.11.18" evidence="6 7"/>
<feature type="binding site" evidence="6">
    <location>
        <position position="232"/>
    </location>
    <ligand>
        <name>a divalent metal cation</name>
        <dbReference type="ChEBI" id="CHEBI:60240"/>
        <label>2</label>
        <note>catalytic</note>
    </ligand>
</feature>
<evidence type="ECO:0000259" key="8">
    <source>
        <dbReference type="Pfam" id="PF00557"/>
    </source>
</evidence>
<dbReference type="GO" id="GO:0005829">
    <property type="term" value="C:cytosol"/>
    <property type="evidence" value="ECO:0007669"/>
    <property type="project" value="TreeGrafter"/>
</dbReference>
<accession>A0A150XCN3</accession>
<dbReference type="InterPro" id="IPR002467">
    <property type="entry name" value="Pept_M24A_MAP1"/>
</dbReference>
<keyword evidence="4 6" id="KW-0479">Metal-binding</keyword>
<dbReference type="GO" id="GO:0046872">
    <property type="term" value="F:metal ion binding"/>
    <property type="evidence" value="ECO:0007669"/>
    <property type="project" value="UniProtKB-UniRule"/>
</dbReference>
<feature type="binding site" evidence="6">
    <location>
        <position position="105"/>
    </location>
    <ligand>
        <name>a divalent metal cation</name>
        <dbReference type="ChEBI" id="CHEBI:60240"/>
        <label>1</label>
    </ligand>
</feature>
<proteinExistence type="inferred from homology"/>
<dbReference type="PANTHER" id="PTHR43330">
    <property type="entry name" value="METHIONINE AMINOPEPTIDASE"/>
    <property type="match status" value="1"/>
</dbReference>
<dbReference type="Pfam" id="PF00557">
    <property type="entry name" value="Peptidase_M24"/>
    <property type="match status" value="1"/>
</dbReference>
<keyword evidence="5 6" id="KW-0378">Hydrolase</keyword>
<dbReference type="Gene3D" id="3.90.230.10">
    <property type="entry name" value="Creatinase/methionine aminopeptidase superfamily"/>
    <property type="match status" value="1"/>
</dbReference>
<keyword evidence="3 6" id="KW-0645">Protease</keyword>
<dbReference type="SUPFAM" id="SSF55920">
    <property type="entry name" value="Creatinase/aminopeptidase"/>
    <property type="match status" value="1"/>
</dbReference>
<dbReference type="InterPro" id="IPR000994">
    <property type="entry name" value="Pept_M24"/>
</dbReference>
<dbReference type="STRING" id="296218.AWN68_05555"/>
<dbReference type="AlphaFoldDB" id="A0A150XCN3"/>
<evidence type="ECO:0000256" key="2">
    <source>
        <dbReference type="ARBA" id="ARBA00022438"/>
    </source>
</evidence>
<feature type="binding site" evidence="6">
    <location>
        <position position="105"/>
    </location>
    <ligand>
        <name>a divalent metal cation</name>
        <dbReference type="ChEBI" id="CHEBI:60240"/>
        <label>2</label>
        <note>catalytic</note>
    </ligand>
</feature>
<name>A0A150XCN3_9BACT</name>
<sequence length="257" mass="28853">MINYKTEEEIQIIRESADILGRAHGEVAKRVKVGVRTADLDKIAEEYIRDHDAKASFKGYNGFPSTLCISVNENVVHGFPGEYELKDGDIISIDCGVFYKGFHSDSAYTYPVGEVSPETLALLKATKESLYIGIEEAKYGNRLGDVSASIQKYVEDKGYTVVRELVGHGLGRNLHESPEVPNYGKRGRGVKLQEGLVIAIEPMVNLGTRNIVQENDGWTIRTRDRKPSAHFEHTVAVFKDRTEVLTTHKYIEEVFKF</sequence>
<dbReference type="GO" id="GO:0004239">
    <property type="term" value="F:initiator methionyl aminopeptidase activity"/>
    <property type="evidence" value="ECO:0007669"/>
    <property type="project" value="UniProtKB-UniRule"/>
</dbReference>
<dbReference type="HAMAP" id="MF_01974">
    <property type="entry name" value="MetAP_1"/>
    <property type="match status" value="1"/>
</dbReference>
<dbReference type="Proteomes" id="UP000075615">
    <property type="component" value="Unassembled WGS sequence"/>
</dbReference>
<dbReference type="InterPro" id="IPR001714">
    <property type="entry name" value="Pept_M24_MAP"/>
</dbReference>
<comment type="cofactor">
    <cofactor evidence="6">
        <name>Co(2+)</name>
        <dbReference type="ChEBI" id="CHEBI:48828"/>
    </cofactor>
    <cofactor evidence="6">
        <name>Zn(2+)</name>
        <dbReference type="ChEBI" id="CHEBI:29105"/>
    </cofactor>
    <cofactor evidence="6">
        <name>Mn(2+)</name>
        <dbReference type="ChEBI" id="CHEBI:29035"/>
    </cofactor>
    <cofactor evidence="6">
        <name>Fe(2+)</name>
        <dbReference type="ChEBI" id="CHEBI:29033"/>
    </cofactor>
    <text evidence="6">Binds 2 divalent metal cations per subunit. Has a high-affinity and a low affinity metal-binding site. The true nature of the physiological cofactor is under debate. The enzyme is active with cobalt, zinc, manganese or divalent iron ions. Most likely, methionine aminopeptidases function as mononuclear Fe(2+)-metalloproteases under physiological conditions, and the catalytically relevant metal-binding site has been assigned to the histidine-containing high-affinity site.</text>
</comment>
<keyword evidence="10" id="KW-1185">Reference proteome</keyword>